<feature type="region of interest" description="Disordered" evidence="1">
    <location>
        <begin position="533"/>
        <end position="555"/>
    </location>
</feature>
<evidence type="ECO:0000313" key="3">
    <source>
        <dbReference type="EMBL" id="KAF8906565.1"/>
    </source>
</evidence>
<feature type="region of interest" description="Disordered" evidence="1">
    <location>
        <begin position="58"/>
        <end position="134"/>
    </location>
</feature>
<comment type="caution">
    <text evidence="3">The sequence shown here is derived from an EMBL/GenBank/DDBJ whole genome shotgun (WGS) entry which is preliminary data.</text>
</comment>
<feature type="domain" description="Nitrogen regulatory protein areA GATA-like" evidence="2">
    <location>
        <begin position="147"/>
        <end position="173"/>
    </location>
</feature>
<protein>
    <recommendedName>
        <fullName evidence="2">Nitrogen regulatory protein areA GATA-like domain-containing protein</fullName>
    </recommendedName>
</protein>
<feature type="region of interest" description="Disordered" evidence="1">
    <location>
        <begin position="252"/>
        <end position="288"/>
    </location>
</feature>
<feature type="compositionally biased region" description="Low complexity" evidence="1">
    <location>
        <begin position="546"/>
        <end position="555"/>
    </location>
</feature>
<feature type="compositionally biased region" description="Pro residues" evidence="1">
    <location>
        <begin position="536"/>
        <end position="545"/>
    </location>
</feature>
<feature type="region of interest" description="Disordered" evidence="1">
    <location>
        <begin position="180"/>
        <end position="216"/>
    </location>
</feature>
<dbReference type="AlphaFoldDB" id="A0A9P5TRY0"/>
<dbReference type="InterPro" id="IPR013860">
    <property type="entry name" value="AreA_GATA"/>
</dbReference>
<proteinExistence type="predicted"/>
<evidence type="ECO:0000313" key="4">
    <source>
        <dbReference type="Proteomes" id="UP000724874"/>
    </source>
</evidence>
<feature type="compositionally biased region" description="Low complexity" evidence="1">
    <location>
        <begin position="98"/>
        <end position="116"/>
    </location>
</feature>
<keyword evidence="4" id="KW-1185">Reference proteome</keyword>
<feature type="region of interest" description="Disordered" evidence="1">
    <location>
        <begin position="352"/>
        <end position="380"/>
    </location>
</feature>
<accession>A0A9P5TRY0</accession>
<name>A0A9P5TRY0_GYMJU</name>
<feature type="compositionally biased region" description="Low complexity" evidence="1">
    <location>
        <begin position="252"/>
        <end position="278"/>
    </location>
</feature>
<evidence type="ECO:0000259" key="2">
    <source>
        <dbReference type="Pfam" id="PF08550"/>
    </source>
</evidence>
<organism evidence="3 4">
    <name type="scientific">Gymnopilus junonius</name>
    <name type="common">Spectacular rustgill mushroom</name>
    <name type="synonym">Gymnopilus spectabilis subsp. junonius</name>
    <dbReference type="NCBI Taxonomy" id="109634"/>
    <lineage>
        <taxon>Eukaryota</taxon>
        <taxon>Fungi</taxon>
        <taxon>Dikarya</taxon>
        <taxon>Basidiomycota</taxon>
        <taxon>Agaricomycotina</taxon>
        <taxon>Agaricomycetes</taxon>
        <taxon>Agaricomycetidae</taxon>
        <taxon>Agaricales</taxon>
        <taxon>Agaricineae</taxon>
        <taxon>Hymenogastraceae</taxon>
        <taxon>Gymnopilus</taxon>
    </lineage>
</organism>
<dbReference type="Proteomes" id="UP000724874">
    <property type="component" value="Unassembled WGS sequence"/>
</dbReference>
<dbReference type="EMBL" id="JADNYJ010000018">
    <property type="protein sequence ID" value="KAF8906565.1"/>
    <property type="molecule type" value="Genomic_DNA"/>
</dbReference>
<dbReference type="OrthoDB" id="515401at2759"/>
<gene>
    <name evidence="3" type="ORF">CPB84DRAFT_404413</name>
</gene>
<reference evidence="3" key="1">
    <citation type="submission" date="2020-11" db="EMBL/GenBank/DDBJ databases">
        <authorList>
            <consortium name="DOE Joint Genome Institute"/>
            <person name="Ahrendt S."/>
            <person name="Riley R."/>
            <person name="Andreopoulos W."/>
            <person name="LaButti K."/>
            <person name="Pangilinan J."/>
            <person name="Ruiz-duenas F.J."/>
            <person name="Barrasa J.M."/>
            <person name="Sanchez-Garcia M."/>
            <person name="Camarero S."/>
            <person name="Miyauchi S."/>
            <person name="Serrano A."/>
            <person name="Linde D."/>
            <person name="Babiker R."/>
            <person name="Drula E."/>
            <person name="Ayuso-Fernandez I."/>
            <person name="Pacheco R."/>
            <person name="Padilla G."/>
            <person name="Ferreira P."/>
            <person name="Barriuso J."/>
            <person name="Kellner H."/>
            <person name="Castanera R."/>
            <person name="Alfaro M."/>
            <person name="Ramirez L."/>
            <person name="Pisabarro A.G."/>
            <person name="Kuo A."/>
            <person name="Tritt A."/>
            <person name="Lipzen A."/>
            <person name="He G."/>
            <person name="Yan M."/>
            <person name="Ng V."/>
            <person name="Cullen D."/>
            <person name="Martin F."/>
            <person name="Rosso M.-N."/>
            <person name="Henrissat B."/>
            <person name="Hibbett D."/>
            <person name="Martinez A.T."/>
            <person name="Grigoriev I.V."/>
        </authorList>
    </citation>
    <scope>NUCLEOTIDE SEQUENCE</scope>
    <source>
        <strain evidence="3">AH 44721</strain>
    </source>
</reference>
<evidence type="ECO:0000256" key="1">
    <source>
        <dbReference type="SAM" id="MobiDB-lite"/>
    </source>
</evidence>
<sequence length="700" mass="77537">MTSDIHHLSPQEWSQIFSGPLNPSLFQALAANGVLPAPDHPRPSAALPPSLWMSAASPSYHQPPAAAYPRPDPDPVDPVSPSTDSKSTLFTDIFSDDLFPQQPSLSPQPTSPFTSPRVSGSPLLNCSPDPDVDPEQLAKDDPLATQVWKMYARTKVNLPHAQRMENITWRMMALALKKKKEEDDAKIPDGPVKHESTPPPLESSLLPDQRGRRIDKGKARVRVVGFDALQPDSLEDNKDVIPMDWRAMSRSRSRLSMDWRPTSRSRSRPPESTTSATTFDQHGVQPSYDSHFAFPTNGPIKSIHPLPTSLLSAGRRSPPFDHQLGVLYESQNDSNHGYFDTTNDSFPFHNSIPSSLPTPGLHGFNRHPAPPQRQPDNPQRTFPRFVRKTSFDHTVNKDGINQGPRGRHQYNGKPIPVDILSGTKRPADALHTDSFLRADPSNLDNSSSSFPSSSFNFSFPPYDGVFDLPPTHYPYQRNSNRLYHSTSTSSSEGLSAAAVTASAVMAEGYAQLNAVDENVLDYRQLMNMVYPTWTTRPPPRTPTSIPPRSSTPSTRLPVQALSHLSTPARLATNGATVRALMLPRNLITRPTLPLPLLLPRTRAHKRPHALPTRGNTSRCNRALRTYNESLPSACPVILPVEPSRAPQNTTAIQNKPLKPLRMKGPNRRLPSARIVRRQTHPFGEGILKVNHCVMPVVCFM</sequence>
<dbReference type="Pfam" id="PF08550">
    <property type="entry name" value="GATA_AreA"/>
    <property type="match status" value="1"/>
</dbReference>
<feature type="compositionally biased region" description="Basic and acidic residues" evidence="1">
    <location>
        <begin position="180"/>
        <end position="196"/>
    </location>
</feature>